<name>A0AAV5H001_9BASI</name>
<feature type="compositionally biased region" description="Basic and acidic residues" evidence="1">
    <location>
        <begin position="790"/>
        <end position="802"/>
    </location>
</feature>
<feature type="compositionally biased region" description="Low complexity" evidence="1">
    <location>
        <begin position="218"/>
        <end position="232"/>
    </location>
</feature>
<organism evidence="3 4">
    <name type="scientific">Rhodotorula paludigena</name>
    <dbReference type="NCBI Taxonomy" id="86838"/>
    <lineage>
        <taxon>Eukaryota</taxon>
        <taxon>Fungi</taxon>
        <taxon>Dikarya</taxon>
        <taxon>Basidiomycota</taxon>
        <taxon>Pucciniomycotina</taxon>
        <taxon>Microbotryomycetes</taxon>
        <taxon>Sporidiobolales</taxon>
        <taxon>Sporidiobolaceae</taxon>
        <taxon>Rhodotorula</taxon>
    </lineage>
</organism>
<feature type="region of interest" description="Disordered" evidence="1">
    <location>
        <begin position="399"/>
        <end position="444"/>
    </location>
</feature>
<dbReference type="AlphaFoldDB" id="A0AAV5H001"/>
<dbReference type="Proteomes" id="UP001342314">
    <property type="component" value="Unassembled WGS sequence"/>
</dbReference>
<dbReference type="InterPro" id="IPR007109">
    <property type="entry name" value="Brix"/>
</dbReference>
<gene>
    <name evidence="3" type="ORF">Rhopal_007650-T1</name>
</gene>
<feature type="compositionally biased region" description="Gly residues" evidence="1">
    <location>
        <begin position="803"/>
        <end position="830"/>
    </location>
</feature>
<sequence length="836" mass="89271">MDSFAHDRQLVVVRSALQGARLPHQLASLVLPLYYLARFALRRPTLASAAPASTAAPAPALKRSTALLTRLSRRYALSSLLFAPALGAGYALARLELLPAATEHGGREDDARRWADDIRHDQAAQTREDYGVVGGVVGAVKPAANADTATGHAKVPKSFVVQSGTVGGSVSQLTKDVRRVLEPNTATRLRERKANRLRDYVSMSGPLGVTHLMVFSQPSTSSIPVPSTSSNPDGGDDQDARDGETAAERAERSLLEGTTTVNLRLIRLPRGPTLSFKVLRYSLAADVLRMARRPRAVGREFAEAPLLILSGFGGEDKQLKLMTTVFQNLFPPIHVQTMALSSARRVVLLSYNATTHTIDFRHYVIQVRQVGVSRSVRKIIAGSTNNKAAPSASSLAFLSSTNRKRPLEGSGATSESEASEPEEGASSRAVVPRPVQGASRLARAKSASKAKGILDLSRADDISDYILRQEQMGFVTSDSEVSDLSDAGGGGGGTGSGSGASDSEADEKRGKVRLAGDYVGRGNRGKSVRGEKRAVRLVELGPRMELGLVKIEEGVGEGEVLFHEMVHKTNREAAELARVHAQRRKLAAERRAQQEANVAAKKAASGKGKAAASAEDGNEEDEEDEDVDDELKPAVGDDVAIDTYEREHGLAPPSDEELFDDQEDEDEDEEEEDGDAQMAPDSDADDSDEDEDDDVEEWDDEDDSDTDPIPLSEAHLLDDEPPRSRAPPPKKKARVGPASFSAKQFKRVDKDQQRQALPARGIALQRGPTKKERKRAEEADKKRGGGAGKKQHEDDGGDERGGHGGGGRGGRGGARGGRGGARGGGGGGGRGRGRGR</sequence>
<proteinExistence type="predicted"/>
<dbReference type="InterPro" id="IPR045112">
    <property type="entry name" value="PPAN-like"/>
</dbReference>
<dbReference type="PANTHER" id="PTHR12661">
    <property type="entry name" value="PETER PAN-RELATED"/>
    <property type="match status" value="1"/>
</dbReference>
<reference evidence="3 4" key="1">
    <citation type="submission" date="2021-12" db="EMBL/GenBank/DDBJ databases">
        <title>High titer production of polyol ester of fatty acids by Rhodotorula paludigena BS15 towards product separation-free biomass refinery.</title>
        <authorList>
            <person name="Mano J."/>
            <person name="Ono H."/>
            <person name="Tanaka T."/>
            <person name="Naito K."/>
            <person name="Sushida H."/>
            <person name="Ike M."/>
            <person name="Tokuyasu K."/>
            <person name="Kitaoka M."/>
        </authorList>
    </citation>
    <scope>NUCLEOTIDE SEQUENCE [LARGE SCALE GENOMIC DNA]</scope>
    <source>
        <strain evidence="3 4">BS15</strain>
    </source>
</reference>
<accession>A0AAV5H001</accession>
<dbReference type="GO" id="GO:0000027">
    <property type="term" value="P:ribosomal large subunit assembly"/>
    <property type="evidence" value="ECO:0007669"/>
    <property type="project" value="TreeGrafter"/>
</dbReference>
<dbReference type="GO" id="GO:0019843">
    <property type="term" value="F:rRNA binding"/>
    <property type="evidence" value="ECO:0007669"/>
    <property type="project" value="InterPro"/>
</dbReference>
<evidence type="ECO:0000313" key="4">
    <source>
        <dbReference type="Proteomes" id="UP001342314"/>
    </source>
</evidence>
<dbReference type="PANTHER" id="PTHR12661:SF5">
    <property type="entry name" value="SUPPRESSOR OF SWI4 1 HOMOLOG"/>
    <property type="match status" value="1"/>
</dbReference>
<keyword evidence="4" id="KW-1185">Reference proteome</keyword>
<feature type="compositionally biased region" description="Basic and acidic residues" evidence="1">
    <location>
        <begin position="238"/>
        <end position="249"/>
    </location>
</feature>
<feature type="region of interest" description="Disordered" evidence="1">
    <location>
        <begin position="582"/>
        <end position="836"/>
    </location>
</feature>
<dbReference type="GO" id="GO:0030687">
    <property type="term" value="C:preribosome, large subunit precursor"/>
    <property type="evidence" value="ECO:0007669"/>
    <property type="project" value="TreeGrafter"/>
</dbReference>
<feature type="compositionally biased region" description="Acidic residues" evidence="1">
    <location>
        <begin position="616"/>
        <end position="629"/>
    </location>
</feature>
<feature type="compositionally biased region" description="Gly residues" evidence="1">
    <location>
        <begin position="487"/>
        <end position="498"/>
    </location>
</feature>
<feature type="region of interest" description="Disordered" evidence="1">
    <location>
        <begin position="218"/>
        <end position="249"/>
    </location>
</feature>
<feature type="domain" description="Brix" evidence="2">
    <location>
        <begin position="156"/>
        <end position="557"/>
    </location>
</feature>
<feature type="region of interest" description="Disordered" evidence="1">
    <location>
        <begin position="477"/>
        <end position="526"/>
    </location>
</feature>
<dbReference type="PROSITE" id="PS50833">
    <property type="entry name" value="BRIX"/>
    <property type="match status" value="1"/>
</dbReference>
<dbReference type="Pfam" id="PF04427">
    <property type="entry name" value="Brix"/>
    <property type="match status" value="1"/>
</dbReference>
<evidence type="ECO:0000259" key="2">
    <source>
        <dbReference type="PROSITE" id="PS50833"/>
    </source>
</evidence>
<feature type="compositionally biased region" description="Acidic residues" evidence="1">
    <location>
        <begin position="654"/>
        <end position="675"/>
    </location>
</feature>
<protein>
    <recommendedName>
        <fullName evidence="2">Brix domain-containing protein</fullName>
    </recommendedName>
</protein>
<feature type="compositionally biased region" description="Low complexity" evidence="1">
    <location>
        <begin position="599"/>
        <end position="615"/>
    </location>
</feature>
<evidence type="ECO:0000256" key="1">
    <source>
        <dbReference type="SAM" id="MobiDB-lite"/>
    </source>
</evidence>
<dbReference type="EMBL" id="BQKY01000018">
    <property type="protein sequence ID" value="GJN94567.1"/>
    <property type="molecule type" value="Genomic_DNA"/>
</dbReference>
<evidence type="ECO:0000313" key="3">
    <source>
        <dbReference type="EMBL" id="GJN94567.1"/>
    </source>
</evidence>
<feature type="compositionally biased region" description="Basic and acidic residues" evidence="1">
    <location>
        <begin position="774"/>
        <end position="783"/>
    </location>
</feature>
<comment type="caution">
    <text evidence="3">The sequence shown here is derived from an EMBL/GenBank/DDBJ whole genome shotgun (WGS) entry which is preliminary data.</text>
</comment>
<dbReference type="GO" id="GO:0006364">
    <property type="term" value="P:rRNA processing"/>
    <property type="evidence" value="ECO:0007669"/>
    <property type="project" value="InterPro"/>
</dbReference>
<feature type="compositionally biased region" description="Acidic residues" evidence="1">
    <location>
        <begin position="682"/>
        <end position="706"/>
    </location>
</feature>
<dbReference type="SMART" id="SM00879">
    <property type="entry name" value="Brix"/>
    <property type="match status" value="1"/>
</dbReference>